<sequence>MHMLSGLFILFDAVCLHQTWKAAVGVALKPPDESFRRLETALLTFGPTHHGQVPWEWRYATTQPVIEVNHGSFSCNAVTMSCQMNAP</sequence>
<name>A0A0C9Z2W3_9AGAM</name>
<keyword evidence="1" id="KW-0732">Signal</keyword>
<feature type="signal peptide" evidence="1">
    <location>
        <begin position="1"/>
        <end position="22"/>
    </location>
</feature>
<reference evidence="3" key="2">
    <citation type="submission" date="2015-01" db="EMBL/GenBank/DDBJ databases">
        <title>Evolutionary Origins and Diversification of the Mycorrhizal Mutualists.</title>
        <authorList>
            <consortium name="DOE Joint Genome Institute"/>
            <consortium name="Mycorrhizal Genomics Consortium"/>
            <person name="Kohler A."/>
            <person name="Kuo A."/>
            <person name="Nagy L.G."/>
            <person name="Floudas D."/>
            <person name="Copeland A."/>
            <person name="Barry K.W."/>
            <person name="Cichocki N."/>
            <person name="Veneault-Fourrey C."/>
            <person name="LaButti K."/>
            <person name="Lindquist E.A."/>
            <person name="Lipzen A."/>
            <person name="Lundell T."/>
            <person name="Morin E."/>
            <person name="Murat C."/>
            <person name="Riley R."/>
            <person name="Ohm R."/>
            <person name="Sun H."/>
            <person name="Tunlid A."/>
            <person name="Henrissat B."/>
            <person name="Grigoriev I.V."/>
            <person name="Hibbett D.S."/>
            <person name="Martin F."/>
        </authorList>
    </citation>
    <scope>NUCLEOTIDE SEQUENCE [LARGE SCALE GENOMIC DNA]</scope>
    <source>
        <strain evidence="3">441</strain>
    </source>
</reference>
<dbReference type="HOGENOM" id="CLU_2484197_0_0_1"/>
<evidence type="ECO:0000256" key="1">
    <source>
        <dbReference type="SAM" id="SignalP"/>
    </source>
</evidence>
<evidence type="ECO:0000313" key="2">
    <source>
        <dbReference type="EMBL" id="KIK20494.1"/>
    </source>
</evidence>
<protein>
    <recommendedName>
        <fullName evidence="4">Secreted protein</fullName>
    </recommendedName>
</protein>
<keyword evidence="3" id="KW-1185">Reference proteome</keyword>
<organism evidence="2 3">
    <name type="scientific">Pisolithus microcarpus 441</name>
    <dbReference type="NCBI Taxonomy" id="765257"/>
    <lineage>
        <taxon>Eukaryota</taxon>
        <taxon>Fungi</taxon>
        <taxon>Dikarya</taxon>
        <taxon>Basidiomycota</taxon>
        <taxon>Agaricomycotina</taxon>
        <taxon>Agaricomycetes</taxon>
        <taxon>Agaricomycetidae</taxon>
        <taxon>Boletales</taxon>
        <taxon>Sclerodermatineae</taxon>
        <taxon>Pisolithaceae</taxon>
        <taxon>Pisolithus</taxon>
    </lineage>
</organism>
<proteinExistence type="predicted"/>
<evidence type="ECO:0008006" key="4">
    <source>
        <dbReference type="Google" id="ProtNLM"/>
    </source>
</evidence>
<dbReference type="Proteomes" id="UP000054018">
    <property type="component" value="Unassembled WGS sequence"/>
</dbReference>
<evidence type="ECO:0000313" key="3">
    <source>
        <dbReference type="Proteomes" id="UP000054018"/>
    </source>
</evidence>
<dbReference type="EMBL" id="KN833764">
    <property type="protein sequence ID" value="KIK20494.1"/>
    <property type="molecule type" value="Genomic_DNA"/>
</dbReference>
<feature type="chain" id="PRO_5002223544" description="Secreted protein" evidence="1">
    <location>
        <begin position="23"/>
        <end position="87"/>
    </location>
</feature>
<accession>A0A0C9Z2W3</accession>
<gene>
    <name evidence="2" type="ORF">PISMIDRAFT_682320</name>
</gene>
<reference evidence="2 3" key="1">
    <citation type="submission" date="2014-04" db="EMBL/GenBank/DDBJ databases">
        <authorList>
            <consortium name="DOE Joint Genome Institute"/>
            <person name="Kuo A."/>
            <person name="Kohler A."/>
            <person name="Costa M.D."/>
            <person name="Nagy L.G."/>
            <person name="Floudas D."/>
            <person name="Copeland A."/>
            <person name="Barry K.W."/>
            <person name="Cichocki N."/>
            <person name="Veneault-Fourrey C."/>
            <person name="LaButti K."/>
            <person name="Lindquist E.A."/>
            <person name="Lipzen A."/>
            <person name="Lundell T."/>
            <person name="Morin E."/>
            <person name="Murat C."/>
            <person name="Sun H."/>
            <person name="Tunlid A."/>
            <person name="Henrissat B."/>
            <person name="Grigoriev I.V."/>
            <person name="Hibbett D.S."/>
            <person name="Martin F."/>
            <person name="Nordberg H.P."/>
            <person name="Cantor M.N."/>
            <person name="Hua S.X."/>
        </authorList>
    </citation>
    <scope>NUCLEOTIDE SEQUENCE [LARGE SCALE GENOMIC DNA]</scope>
    <source>
        <strain evidence="2 3">441</strain>
    </source>
</reference>
<dbReference type="AlphaFoldDB" id="A0A0C9Z2W3"/>